<keyword evidence="2" id="KW-1185">Reference proteome</keyword>
<proteinExistence type="predicted"/>
<evidence type="ECO:0000313" key="1">
    <source>
        <dbReference type="EMBL" id="BBO33646.1"/>
    </source>
</evidence>
<dbReference type="Proteomes" id="UP000326837">
    <property type="component" value="Chromosome"/>
</dbReference>
<protein>
    <submittedName>
        <fullName evidence="1">Uncharacterized protein</fullName>
    </submittedName>
</protein>
<organism evidence="1 2">
    <name type="scientific">Lacipirellula parvula</name>
    <dbReference type="NCBI Taxonomy" id="2650471"/>
    <lineage>
        <taxon>Bacteria</taxon>
        <taxon>Pseudomonadati</taxon>
        <taxon>Planctomycetota</taxon>
        <taxon>Planctomycetia</taxon>
        <taxon>Pirellulales</taxon>
        <taxon>Lacipirellulaceae</taxon>
        <taxon>Lacipirellula</taxon>
    </lineage>
</organism>
<dbReference type="EMBL" id="AP021861">
    <property type="protein sequence ID" value="BBO33646.1"/>
    <property type="molecule type" value="Genomic_DNA"/>
</dbReference>
<dbReference type="AlphaFoldDB" id="A0A5K7XH81"/>
<accession>A0A5K7XH81</accession>
<dbReference type="KEGG" id="lpav:PLANPX_3258"/>
<reference evidence="2" key="1">
    <citation type="submission" date="2019-10" db="EMBL/GenBank/DDBJ databases">
        <title>Lacipirellula parvula gen. nov., sp. nov., representing a lineage of planctomycetes widespread in freshwater anoxic habitats, and description of the family Lacipirellulaceae.</title>
        <authorList>
            <person name="Dedysh S.N."/>
            <person name="Kulichevskaya I.S."/>
            <person name="Beletsky A.V."/>
            <person name="Rakitin A.L."/>
            <person name="Mardanov A.V."/>
            <person name="Ivanova A.A."/>
            <person name="Saltykova V.X."/>
            <person name="Rijpstra W.I.C."/>
            <person name="Sinninghe Damste J.S."/>
            <person name="Ravin N.V."/>
        </authorList>
    </citation>
    <scope>NUCLEOTIDE SEQUENCE [LARGE SCALE GENOMIC DNA]</scope>
    <source>
        <strain evidence="2">PX69</strain>
    </source>
</reference>
<sequence length="172" mass="19521">MRSAPALCLDLAVNGRGPGASTATAMKSLIAEASGQRLPQSDVTANRRWNAELWSLYCAKCLAPNIDGDYFPQFVDELVARWREHDELYQEFINAKSWFARMLPLIECERFRTIELPNGEFVPLRLDRAKFDFQVRRKPSLVLEAPRCCSCKASGRRKRIEAFIAPTRRAAG</sequence>
<gene>
    <name evidence="1" type="ORF">PLANPX_3258</name>
</gene>
<evidence type="ECO:0000313" key="2">
    <source>
        <dbReference type="Proteomes" id="UP000326837"/>
    </source>
</evidence>
<name>A0A5K7XH81_9BACT</name>